<comment type="caution">
    <text evidence="1">The sequence shown here is derived from an EMBL/GenBank/DDBJ whole genome shotgun (WGS) entry which is preliminary data.</text>
</comment>
<dbReference type="EMBL" id="JACEIB010000026">
    <property type="protein sequence ID" value="MBA2935615.1"/>
    <property type="molecule type" value="Genomic_DNA"/>
</dbReference>
<keyword evidence="2" id="KW-1185">Reference proteome</keyword>
<sequence length="202" mass="22158">MPLRNRVDPFGHIHAVPEHGELMGNRGCLHGDARNLLREHGSYKAWISCNLVRGDRRQTLMAPGLYTQLFFRDEATAMAAGHRPCFECRRTHAKAFVAAWGDAHGVTDPRVPQVDAILHAERLGPRPAYDGRKLPDGAMIGTADEERSWLAWRGTFRPWSFAGYGPAETPSGDLVLLTPPSMAATIEAGYKPAVHASVTALP</sequence>
<dbReference type="RefSeq" id="WP_160362828.1">
    <property type="nucleotide sequence ID" value="NZ_JACEIB010000026.1"/>
</dbReference>
<organism evidence="1 2">
    <name type="scientific">Sphingomonas chungangi</name>
    <dbReference type="NCBI Taxonomy" id="2683589"/>
    <lineage>
        <taxon>Bacteria</taxon>
        <taxon>Pseudomonadati</taxon>
        <taxon>Pseudomonadota</taxon>
        <taxon>Alphaproteobacteria</taxon>
        <taxon>Sphingomonadales</taxon>
        <taxon>Sphingomonadaceae</taxon>
        <taxon>Sphingomonas</taxon>
    </lineage>
</organism>
<evidence type="ECO:0000313" key="2">
    <source>
        <dbReference type="Proteomes" id="UP000570166"/>
    </source>
</evidence>
<dbReference type="AlphaFoldDB" id="A0A838LA75"/>
<dbReference type="Proteomes" id="UP000570166">
    <property type="component" value="Unassembled WGS sequence"/>
</dbReference>
<reference evidence="1 2" key="1">
    <citation type="submission" date="2020-07" db="EMBL/GenBank/DDBJ databases">
        <authorList>
            <person name="Sun Q."/>
        </authorList>
    </citation>
    <scope>NUCLEOTIDE SEQUENCE [LARGE SCALE GENOMIC DNA]</scope>
    <source>
        <strain evidence="1 2">CGMCC 1.13654</strain>
    </source>
</reference>
<evidence type="ECO:0000313" key="1">
    <source>
        <dbReference type="EMBL" id="MBA2935615.1"/>
    </source>
</evidence>
<proteinExistence type="predicted"/>
<protein>
    <submittedName>
        <fullName evidence="1">Uncharacterized protein</fullName>
    </submittedName>
</protein>
<accession>A0A838LA75</accession>
<name>A0A838LA75_9SPHN</name>
<gene>
    <name evidence="1" type="ORF">HZF05_16135</name>
</gene>